<dbReference type="SUPFAM" id="SSF56672">
    <property type="entry name" value="DNA/RNA polymerases"/>
    <property type="match status" value="1"/>
</dbReference>
<keyword evidence="5" id="KW-1185">Reference proteome</keyword>
<sequence length="232" mass="26279">MMLCHVKVDVDLRIVTAASPLHLSNIEFLLLEAPKEKLLLDKLTLQSIGVDLDGVFEQLTQLHIDAAETEADDMSSDLVDLCGATDNGEVYVLLHGLIDGTMDAGFEPTMTDDLRQLVLDYSGNIRVCLVHEKAAHEQPLEVHLEEGSQHYRSGVHRFPDVQRQFLQEYVRELESAGLVERNMQSRWACPALPVTQRETDEFRITIGYRLLECKLKIKLKVKVETRAKAETR</sequence>
<organism evidence="2 4">
    <name type="scientific">Phytophthora rubi</name>
    <dbReference type="NCBI Taxonomy" id="129364"/>
    <lineage>
        <taxon>Eukaryota</taxon>
        <taxon>Sar</taxon>
        <taxon>Stramenopiles</taxon>
        <taxon>Oomycota</taxon>
        <taxon>Peronosporomycetes</taxon>
        <taxon>Peronosporales</taxon>
        <taxon>Peronosporaceae</taxon>
        <taxon>Phytophthora</taxon>
    </lineage>
</organism>
<dbReference type="InterPro" id="IPR043502">
    <property type="entry name" value="DNA/RNA_pol_sf"/>
</dbReference>
<dbReference type="EMBL" id="QXFT01000034">
    <property type="protein sequence ID" value="KAE9358452.1"/>
    <property type="molecule type" value="Genomic_DNA"/>
</dbReference>
<proteinExistence type="predicted"/>
<dbReference type="Proteomes" id="UP000435112">
    <property type="component" value="Unassembled WGS sequence"/>
</dbReference>
<gene>
    <name evidence="2" type="ORF">PR001_g18386</name>
    <name evidence="1" type="ORF">PR002_g18810</name>
    <name evidence="3" type="ORF">PR003_g1251</name>
</gene>
<evidence type="ECO:0000313" key="6">
    <source>
        <dbReference type="Proteomes" id="UP000435112"/>
    </source>
</evidence>
<dbReference type="OrthoDB" id="121905at2759"/>
<protein>
    <submittedName>
        <fullName evidence="2">Uncharacterized protein</fullName>
    </submittedName>
</protein>
<comment type="caution">
    <text evidence="2">The sequence shown here is derived from an EMBL/GenBank/DDBJ whole genome shotgun (WGS) entry which is preliminary data.</text>
</comment>
<name>A0A6A3KD73_9STRA</name>
<reference evidence="4 6" key="1">
    <citation type="submission" date="2018-09" db="EMBL/GenBank/DDBJ databases">
        <title>Genomic investigation of the strawberry pathogen Phytophthora fragariae indicates pathogenicity is determined by transcriptional variation in three key races.</title>
        <authorList>
            <person name="Adams T.M."/>
            <person name="Armitage A.D."/>
            <person name="Sobczyk M.K."/>
            <person name="Bates H.J."/>
            <person name="Dunwell J.M."/>
            <person name="Nellist C.F."/>
            <person name="Harrison R.J."/>
        </authorList>
    </citation>
    <scope>NUCLEOTIDE SEQUENCE [LARGE SCALE GENOMIC DNA]</scope>
    <source>
        <strain evidence="2 4">SCRP249</strain>
        <strain evidence="1 6">SCRP324</strain>
        <strain evidence="3 5">SCRP333</strain>
    </source>
</reference>
<evidence type="ECO:0000313" key="4">
    <source>
        <dbReference type="Proteomes" id="UP000429607"/>
    </source>
</evidence>
<dbReference type="EMBL" id="QXFV01001614">
    <property type="protein sequence ID" value="KAE9001954.1"/>
    <property type="molecule type" value="Genomic_DNA"/>
</dbReference>
<evidence type="ECO:0000313" key="1">
    <source>
        <dbReference type="EMBL" id="KAE8998180.1"/>
    </source>
</evidence>
<dbReference type="Gene3D" id="3.10.10.10">
    <property type="entry name" value="HIV Type 1 Reverse Transcriptase, subunit A, domain 1"/>
    <property type="match status" value="1"/>
</dbReference>
<evidence type="ECO:0000313" key="3">
    <source>
        <dbReference type="EMBL" id="KAE9358452.1"/>
    </source>
</evidence>
<dbReference type="AlphaFoldDB" id="A0A6A3KD73"/>
<dbReference type="Proteomes" id="UP000434957">
    <property type="component" value="Unassembled WGS sequence"/>
</dbReference>
<evidence type="ECO:0000313" key="2">
    <source>
        <dbReference type="EMBL" id="KAE9001954.1"/>
    </source>
</evidence>
<accession>A0A6A3KD73</accession>
<dbReference type="EMBL" id="QXFU01001643">
    <property type="protein sequence ID" value="KAE8998180.1"/>
    <property type="molecule type" value="Genomic_DNA"/>
</dbReference>
<dbReference type="Proteomes" id="UP000429607">
    <property type="component" value="Unassembled WGS sequence"/>
</dbReference>
<evidence type="ECO:0000313" key="5">
    <source>
        <dbReference type="Proteomes" id="UP000434957"/>
    </source>
</evidence>